<keyword evidence="2" id="KW-1133">Transmembrane helix</keyword>
<evidence type="ECO:0000256" key="2">
    <source>
        <dbReference type="SAM" id="Phobius"/>
    </source>
</evidence>
<evidence type="ECO:0000256" key="1">
    <source>
        <dbReference type="PROSITE-ProRule" id="PRU00473"/>
    </source>
</evidence>
<dbReference type="RefSeq" id="WP_416342200.1">
    <property type="nucleotide sequence ID" value="NZ_JALQCY010000001.1"/>
</dbReference>
<protein>
    <submittedName>
        <fullName evidence="4">OmpA family protein</fullName>
    </submittedName>
</protein>
<dbReference type="SUPFAM" id="SSF103088">
    <property type="entry name" value="OmpA-like"/>
    <property type="match status" value="1"/>
</dbReference>
<keyword evidence="5" id="KW-1185">Reference proteome</keyword>
<evidence type="ECO:0000259" key="3">
    <source>
        <dbReference type="PROSITE" id="PS51123"/>
    </source>
</evidence>
<dbReference type="InterPro" id="IPR006665">
    <property type="entry name" value="OmpA-like"/>
</dbReference>
<gene>
    <name evidence="4" type="ORF">M1843_01015</name>
</gene>
<dbReference type="InterPro" id="IPR036737">
    <property type="entry name" value="OmpA-like_sf"/>
</dbReference>
<dbReference type="PANTHER" id="PTHR30329:SF20">
    <property type="entry name" value="EXPORTED PROTEIN"/>
    <property type="match status" value="1"/>
</dbReference>
<comment type="caution">
    <text evidence="4">The sequence shown here is derived from an EMBL/GenBank/DDBJ whole genome shotgun (WGS) entry which is preliminary data.</text>
</comment>
<dbReference type="Proteomes" id="UP001651050">
    <property type="component" value="Unassembled WGS sequence"/>
</dbReference>
<proteinExistence type="predicted"/>
<name>A0ABT0IYK3_9MICO</name>
<dbReference type="EMBL" id="JALQCY010000001">
    <property type="protein sequence ID" value="MCK9792325.1"/>
    <property type="molecule type" value="Genomic_DNA"/>
</dbReference>
<keyword evidence="1 2" id="KW-0472">Membrane</keyword>
<dbReference type="Gene3D" id="3.30.1330.60">
    <property type="entry name" value="OmpA-like domain"/>
    <property type="match status" value="1"/>
</dbReference>
<keyword evidence="2" id="KW-0812">Transmembrane</keyword>
<organism evidence="4 5">
    <name type="scientific">Isoptericola peretonis</name>
    <dbReference type="NCBI Taxonomy" id="2918523"/>
    <lineage>
        <taxon>Bacteria</taxon>
        <taxon>Bacillati</taxon>
        <taxon>Actinomycetota</taxon>
        <taxon>Actinomycetes</taxon>
        <taxon>Micrococcales</taxon>
        <taxon>Promicromonosporaceae</taxon>
        <taxon>Isoptericola</taxon>
    </lineage>
</organism>
<dbReference type="PANTHER" id="PTHR30329">
    <property type="entry name" value="STATOR ELEMENT OF FLAGELLAR MOTOR COMPLEX"/>
    <property type="match status" value="1"/>
</dbReference>
<dbReference type="PROSITE" id="PS51123">
    <property type="entry name" value="OMPA_2"/>
    <property type="match status" value="1"/>
</dbReference>
<reference evidence="4 5" key="1">
    <citation type="submission" date="2022-02" db="EMBL/GenBank/DDBJ databases">
        <title>The car tank lid bacteriome: a reservoir of bacteria with potential in bioremediation of fuel.</title>
        <authorList>
            <person name="Vidal-Verdu A."/>
            <person name="Gomez-Martinez D."/>
            <person name="Latorre-Perez A."/>
            <person name="Pereto J."/>
            <person name="Porcar M."/>
        </authorList>
    </citation>
    <scope>NUCLEOTIDE SEQUENCE [LARGE SCALE GENOMIC DNA]</scope>
    <source>
        <strain evidence="4 5">4D.3</strain>
    </source>
</reference>
<sequence>MRPTERRARRSSTEDTSHWISFSDLMSALLLIFLLAVVLLVVSLTNKQQELVAEQEQARADAAAFAAQKESLTSQIATLRDREEVRSQIVEEIRDDLRDRGIEVEVSEDSSVLHIPTSALGFASGSYDISSAHQHVALTIGEVVSAAVRADDRYKALDTVFVEGHTDSEKYEGLEGTGNWGLSTFRAISLWRLWDADLPSAQQLDTLARADGEPIFSVSGYADSRPVEDKQATDEQRAANRRIDLRFTVKGPTADELATIVEESDADLTADAADEGTR</sequence>
<feature type="domain" description="OmpA-like" evidence="3">
    <location>
        <begin position="109"/>
        <end position="251"/>
    </location>
</feature>
<accession>A0ABT0IYK3</accession>
<feature type="transmembrane region" description="Helical" evidence="2">
    <location>
        <begin position="21"/>
        <end position="42"/>
    </location>
</feature>
<dbReference type="InterPro" id="IPR050330">
    <property type="entry name" value="Bact_OuterMem_StrucFunc"/>
</dbReference>
<evidence type="ECO:0000313" key="5">
    <source>
        <dbReference type="Proteomes" id="UP001651050"/>
    </source>
</evidence>
<evidence type="ECO:0000313" key="4">
    <source>
        <dbReference type="EMBL" id="MCK9792325.1"/>
    </source>
</evidence>